<dbReference type="GO" id="GO:0005275">
    <property type="term" value="F:amine transmembrane transporter activity"/>
    <property type="evidence" value="ECO:0007669"/>
    <property type="project" value="TreeGrafter"/>
</dbReference>
<keyword evidence="4 11" id="KW-0812">Transmembrane</keyword>
<dbReference type="InterPro" id="IPR035906">
    <property type="entry name" value="MetI-like_sf"/>
</dbReference>
<feature type="transmembrane region" description="Helical" evidence="11">
    <location>
        <begin position="256"/>
        <end position="274"/>
    </location>
</feature>
<feature type="transmembrane region" description="Helical" evidence="11">
    <location>
        <begin position="141"/>
        <end position="168"/>
    </location>
</feature>
<dbReference type="Gene3D" id="3.10.105.10">
    <property type="entry name" value="Dipeptide-binding Protein, Domain 3"/>
    <property type="match status" value="2"/>
</dbReference>
<comment type="similarity">
    <text evidence="9">In the C-terminal section; belongs to the OsmX family.</text>
</comment>
<feature type="transmembrane region" description="Helical" evidence="11">
    <location>
        <begin position="72"/>
        <end position="91"/>
    </location>
</feature>
<evidence type="ECO:0000256" key="6">
    <source>
        <dbReference type="ARBA" id="ARBA00022927"/>
    </source>
</evidence>
<dbReference type="EMBL" id="JARPYC010000004">
    <property type="protein sequence ID" value="MDT2666728.1"/>
    <property type="molecule type" value="Genomic_DNA"/>
</dbReference>
<feature type="transmembrane region" description="Helical" evidence="11">
    <location>
        <begin position="98"/>
        <end position="121"/>
    </location>
</feature>
<evidence type="ECO:0000313" key="13">
    <source>
        <dbReference type="EMBL" id="MDT2666728.1"/>
    </source>
</evidence>
<evidence type="ECO:0000256" key="8">
    <source>
        <dbReference type="ARBA" id="ARBA00023136"/>
    </source>
</evidence>
<keyword evidence="8 11" id="KW-0472">Membrane</keyword>
<keyword evidence="3" id="KW-1003">Cell membrane</keyword>
<sequence length="574" mass="62330">MIELAIGKIPLADWVSTATDWITSNLSAGFDIIQKAGTAIMDTVTAGLTAVPFWLMIIVVTFLAVLVSGRKIAFPIFTFLGLVLIANQGLWTDLMNTVTLVLLSSLVSIIIGIPLGIWMAKSELVAKIVQPILDFMQTMPGFVYLIPAVAFFGIGVVPGVFASVIFALPPTVRMTNLGIRQVSTELVEAADSFGSTPRQKLFKLEFPLAKGTILAGVNQTIMLALSMVVIASMIGAPGLGRGVLAAVQSADIGKGFVNGIALVILAIIIDRFTQKLNVAPTEKQGNLQLKKWKKRGALVALIVLIIGGISGVTLTKTAADKNVELVYMNWDSEVASINVLSQAMEQHGFDVKKTALDNTVAWQTVANGQADGMVSAWLPNTHETQWKKFSKSVELLGPNLKGAKVGLVVPSYMKANSIEDLKDQTDKSIIGIEPGAGVMAATEKALKDYDNLKDWNLVPSSSGAMTVALGEAIKQHKDIVITGWSPHWMFNKYDLKYLEDPKNSMGKAEDINTIVRKGLKEDNPEAYKVLDKFNWSQKDMESVMLDVQNGKTPEQAAATWIKSHKEQVDKWFED</sequence>
<dbReference type="PROSITE" id="PS50928">
    <property type="entry name" value="ABC_TM1"/>
    <property type="match status" value="1"/>
</dbReference>
<dbReference type="AlphaFoldDB" id="A0AAJ2IYJ0"/>
<dbReference type="Gene3D" id="1.10.3720.10">
    <property type="entry name" value="MetI-like"/>
    <property type="match status" value="1"/>
</dbReference>
<comment type="similarity">
    <text evidence="11">Belongs to the binding-protein-dependent transport system permease family.</text>
</comment>
<evidence type="ECO:0000259" key="12">
    <source>
        <dbReference type="PROSITE" id="PS50928"/>
    </source>
</evidence>
<comment type="caution">
    <text evidence="13">The sequence shown here is derived from an EMBL/GenBank/DDBJ whole genome shotgun (WGS) entry which is preliminary data.</text>
</comment>
<evidence type="ECO:0000313" key="14">
    <source>
        <dbReference type="Proteomes" id="UP001257962"/>
    </source>
</evidence>
<keyword evidence="2 11" id="KW-0813">Transport</keyword>
<dbReference type="InterPro" id="IPR007210">
    <property type="entry name" value="ABC_Gly_betaine_transp_sub-bd"/>
</dbReference>
<dbReference type="PANTHER" id="PTHR47737">
    <property type="entry name" value="GLYCINE BETAINE/PROLINE BETAINE TRANSPORT SYSTEM PERMEASE PROTEIN PROW"/>
    <property type="match status" value="1"/>
</dbReference>
<dbReference type="SUPFAM" id="SSF161098">
    <property type="entry name" value="MetI-like"/>
    <property type="match status" value="1"/>
</dbReference>
<dbReference type="CDD" id="cd13639">
    <property type="entry name" value="PBP2_OpuAC_like"/>
    <property type="match status" value="1"/>
</dbReference>
<evidence type="ECO:0000256" key="9">
    <source>
        <dbReference type="ARBA" id="ARBA00035642"/>
    </source>
</evidence>
<comment type="similarity">
    <text evidence="10">In the N-terminal section; belongs to the binding-protein-dependent transport system permease family.</text>
</comment>
<evidence type="ECO:0000256" key="10">
    <source>
        <dbReference type="ARBA" id="ARBA00035652"/>
    </source>
</evidence>
<dbReference type="FunFam" id="1.10.3720.10:FF:000001">
    <property type="entry name" value="Glycine betaine ABC transporter, permease"/>
    <property type="match status" value="1"/>
</dbReference>
<dbReference type="GO" id="GO:0043190">
    <property type="term" value="C:ATP-binding cassette (ABC) transporter complex"/>
    <property type="evidence" value="ECO:0007669"/>
    <property type="project" value="InterPro"/>
</dbReference>
<dbReference type="RefSeq" id="WP_206887366.1">
    <property type="nucleotide sequence ID" value="NZ_CP141685.1"/>
</dbReference>
<evidence type="ECO:0000256" key="11">
    <source>
        <dbReference type="RuleBase" id="RU363032"/>
    </source>
</evidence>
<dbReference type="SUPFAM" id="SSF53850">
    <property type="entry name" value="Periplasmic binding protein-like II"/>
    <property type="match status" value="1"/>
</dbReference>
<dbReference type="GO" id="GO:0015871">
    <property type="term" value="P:choline transport"/>
    <property type="evidence" value="ECO:0007669"/>
    <property type="project" value="TreeGrafter"/>
</dbReference>
<dbReference type="Pfam" id="PF04069">
    <property type="entry name" value="OpuAC"/>
    <property type="match status" value="1"/>
</dbReference>
<keyword evidence="5" id="KW-0571">Peptide transport</keyword>
<organism evidence="13 14">
    <name type="scientific">Lactococcus petauri</name>
    <dbReference type="NCBI Taxonomy" id="1940789"/>
    <lineage>
        <taxon>Bacteria</taxon>
        <taxon>Bacillati</taxon>
        <taxon>Bacillota</taxon>
        <taxon>Bacilli</taxon>
        <taxon>Lactobacillales</taxon>
        <taxon>Streptococcaceae</taxon>
        <taxon>Lactococcus</taxon>
    </lineage>
</organism>
<comment type="subcellular location">
    <subcellularLocation>
        <location evidence="11">Cell membrane</location>
        <topology evidence="11">Multi-pass membrane protein</topology>
    </subcellularLocation>
    <subcellularLocation>
        <location evidence="1">Membrane</location>
        <topology evidence="1">Multi-pass membrane protein</topology>
    </subcellularLocation>
</comment>
<dbReference type="PANTHER" id="PTHR47737:SF1">
    <property type="entry name" value="GLYCINE BETAINE_PROLINE BETAINE TRANSPORT SYSTEM PERMEASE PROTEIN PROW"/>
    <property type="match status" value="1"/>
</dbReference>
<dbReference type="Gene3D" id="3.40.190.100">
    <property type="entry name" value="Glycine betaine-binding periplasmic protein, domain 2"/>
    <property type="match status" value="2"/>
</dbReference>
<dbReference type="GO" id="GO:0015031">
    <property type="term" value="P:protein transport"/>
    <property type="evidence" value="ECO:0007669"/>
    <property type="project" value="UniProtKB-KW"/>
</dbReference>
<dbReference type="Pfam" id="PF00528">
    <property type="entry name" value="BPD_transp_1"/>
    <property type="match status" value="1"/>
</dbReference>
<dbReference type="CDD" id="cd06261">
    <property type="entry name" value="TM_PBP2"/>
    <property type="match status" value="1"/>
</dbReference>
<feature type="transmembrane region" description="Helical" evidence="11">
    <location>
        <begin position="213"/>
        <end position="236"/>
    </location>
</feature>
<feature type="transmembrane region" description="Helical" evidence="11">
    <location>
        <begin position="295"/>
        <end position="314"/>
    </location>
</feature>
<proteinExistence type="inferred from homology"/>
<dbReference type="GO" id="GO:0015226">
    <property type="term" value="F:carnitine transmembrane transporter activity"/>
    <property type="evidence" value="ECO:0007669"/>
    <property type="project" value="TreeGrafter"/>
</dbReference>
<keyword evidence="6" id="KW-0653">Protein transport</keyword>
<dbReference type="InterPro" id="IPR000515">
    <property type="entry name" value="MetI-like"/>
</dbReference>
<accession>A0AAJ2IYJ0</accession>
<dbReference type="GO" id="GO:0031460">
    <property type="term" value="P:glycine betaine transport"/>
    <property type="evidence" value="ECO:0007669"/>
    <property type="project" value="TreeGrafter"/>
</dbReference>
<evidence type="ECO:0000256" key="5">
    <source>
        <dbReference type="ARBA" id="ARBA00022856"/>
    </source>
</evidence>
<keyword evidence="7 11" id="KW-1133">Transmembrane helix</keyword>
<dbReference type="GO" id="GO:0015833">
    <property type="term" value="P:peptide transport"/>
    <property type="evidence" value="ECO:0007669"/>
    <property type="project" value="UniProtKB-KW"/>
</dbReference>
<protein>
    <submittedName>
        <fullName evidence="13">ABC transporter permease/substrate binding protein</fullName>
    </submittedName>
</protein>
<feature type="transmembrane region" description="Helical" evidence="11">
    <location>
        <begin position="44"/>
        <end position="66"/>
    </location>
</feature>
<reference evidence="13" key="1">
    <citation type="submission" date="2023-03" db="EMBL/GenBank/DDBJ databases">
        <authorList>
            <person name="Shen W."/>
            <person name="Cai J."/>
        </authorList>
    </citation>
    <scope>NUCLEOTIDE SEQUENCE</scope>
    <source>
        <strain evidence="13">Y3</strain>
    </source>
</reference>
<evidence type="ECO:0000256" key="3">
    <source>
        <dbReference type="ARBA" id="ARBA00022475"/>
    </source>
</evidence>
<feature type="domain" description="ABC transmembrane type-1" evidence="12">
    <location>
        <begin position="94"/>
        <end position="273"/>
    </location>
</feature>
<evidence type="ECO:0000256" key="7">
    <source>
        <dbReference type="ARBA" id="ARBA00022989"/>
    </source>
</evidence>
<evidence type="ECO:0000256" key="4">
    <source>
        <dbReference type="ARBA" id="ARBA00022692"/>
    </source>
</evidence>
<name>A0AAJ2IYJ0_9LACT</name>
<evidence type="ECO:0000256" key="2">
    <source>
        <dbReference type="ARBA" id="ARBA00022448"/>
    </source>
</evidence>
<evidence type="ECO:0000256" key="1">
    <source>
        <dbReference type="ARBA" id="ARBA00004141"/>
    </source>
</evidence>
<gene>
    <name evidence="13" type="ORF">P7D34_05690</name>
</gene>
<dbReference type="Proteomes" id="UP001257962">
    <property type="component" value="Unassembled WGS sequence"/>
</dbReference>